<dbReference type="Pfam" id="PF18935">
    <property type="entry name" value="DUF5683"/>
    <property type="match status" value="1"/>
</dbReference>
<feature type="domain" description="DUF5683" evidence="2">
    <location>
        <begin position="64"/>
        <end position="221"/>
    </location>
</feature>
<keyword evidence="4" id="KW-1185">Reference proteome</keyword>
<evidence type="ECO:0000313" key="4">
    <source>
        <dbReference type="Proteomes" id="UP001597546"/>
    </source>
</evidence>
<protein>
    <submittedName>
        <fullName evidence="3">DUF5683 domain-containing protein</fullName>
    </submittedName>
</protein>
<dbReference type="InterPro" id="IPR043738">
    <property type="entry name" value="DUF5683"/>
</dbReference>
<name>A0ABW5TMN0_9SPHI</name>
<dbReference type="Proteomes" id="UP001597546">
    <property type="component" value="Unassembled WGS sequence"/>
</dbReference>
<accession>A0ABW5TMN0</accession>
<reference evidence="4" key="1">
    <citation type="journal article" date="2019" name="Int. J. Syst. Evol. Microbiol.">
        <title>The Global Catalogue of Microorganisms (GCM) 10K type strain sequencing project: providing services to taxonomists for standard genome sequencing and annotation.</title>
        <authorList>
            <consortium name="The Broad Institute Genomics Platform"/>
            <consortium name="The Broad Institute Genome Sequencing Center for Infectious Disease"/>
            <person name="Wu L."/>
            <person name="Ma J."/>
        </authorList>
    </citation>
    <scope>NUCLEOTIDE SEQUENCE [LARGE SCALE GENOMIC DNA]</scope>
    <source>
        <strain evidence="4">KCTC 42456</strain>
    </source>
</reference>
<keyword evidence="1" id="KW-0732">Signal</keyword>
<dbReference type="RefSeq" id="WP_379040676.1">
    <property type="nucleotide sequence ID" value="NZ_JBHSKW010000005.1"/>
</dbReference>
<gene>
    <name evidence="3" type="ORF">ACFSSE_02450</name>
</gene>
<dbReference type="EMBL" id="JBHULV010000008">
    <property type="protein sequence ID" value="MFD2730552.1"/>
    <property type="molecule type" value="Genomic_DNA"/>
</dbReference>
<feature type="chain" id="PRO_5046991633" evidence="1">
    <location>
        <begin position="20"/>
        <end position="222"/>
    </location>
</feature>
<comment type="caution">
    <text evidence="3">The sequence shown here is derived from an EMBL/GenBank/DDBJ whole genome shotgun (WGS) entry which is preliminary data.</text>
</comment>
<evidence type="ECO:0000313" key="3">
    <source>
        <dbReference type="EMBL" id="MFD2730552.1"/>
    </source>
</evidence>
<evidence type="ECO:0000256" key="1">
    <source>
        <dbReference type="SAM" id="SignalP"/>
    </source>
</evidence>
<evidence type="ECO:0000259" key="2">
    <source>
        <dbReference type="Pfam" id="PF18935"/>
    </source>
</evidence>
<proteinExistence type="predicted"/>
<sequence>MFKYGITFLFFLFFLQAKAQQKDTTAVSENNVTDTPKIKTPFKEQFKNTTKELGLLFKDTTVLQNPRKAVLRSALIPGWGQARNKKWWKVPLVYGGFVGLGLVYEFNNRFYQEFLIESQFRKDNQTKPSEQRFFFVQYQGISDDQIYSAKDFYRRNRDLTLYSSFGFYLLQMVDAYIDAKLATFDVSDDLSLKIKPTINMPSYANTHSLAPMPMLTLKLNFK</sequence>
<organism evidence="3 4">
    <name type="scientific">Pedobacter alpinus</name>
    <dbReference type="NCBI Taxonomy" id="1590643"/>
    <lineage>
        <taxon>Bacteria</taxon>
        <taxon>Pseudomonadati</taxon>
        <taxon>Bacteroidota</taxon>
        <taxon>Sphingobacteriia</taxon>
        <taxon>Sphingobacteriales</taxon>
        <taxon>Sphingobacteriaceae</taxon>
        <taxon>Pedobacter</taxon>
    </lineage>
</organism>
<feature type="signal peptide" evidence="1">
    <location>
        <begin position="1"/>
        <end position="19"/>
    </location>
</feature>